<accession>A0A379JK93</accession>
<dbReference type="InterPro" id="IPR042095">
    <property type="entry name" value="SUMF_sf"/>
</dbReference>
<dbReference type="InterPro" id="IPR051043">
    <property type="entry name" value="Sulfatase_Mod_Factor_Kinase"/>
</dbReference>
<dbReference type="InterPro" id="IPR005532">
    <property type="entry name" value="SUMF_dom"/>
</dbReference>
<dbReference type="Gene3D" id="3.90.1580.10">
    <property type="entry name" value="paralog of FGE (formylglycine-generating enzyme)"/>
    <property type="match status" value="1"/>
</dbReference>
<name>A0A379JK93_9NOCA</name>
<sequence>MRDMITIPADAVQVGAPEPHLDSIASQQHYDRSWFGDEAPQHVCEIPAFRIDRTPVTNLDYAQFVDATGYVTAAEQRGFGLVYGLTYWQTEPGVCWRTPAPGRDAVTDTPDHPVVHVDHADATAYATWAGKRLPTETEWEYAAHGPTWTPYPWGTDWNPLLLNSVEQQAGHIHTLDQWRTWWRERYNQHGFTPGTTPVGTYSPGGDSVFEVADLAGNVAEWTASLYTPYDPSVTYDPALSAAMLHGYRVVRGGSWKHLRWQVRTTERIACEPGYSCFDIGFRCAADAHTDH</sequence>
<reference evidence="2 3" key="1">
    <citation type="submission" date="2018-06" db="EMBL/GenBank/DDBJ databases">
        <authorList>
            <consortium name="Pathogen Informatics"/>
            <person name="Doyle S."/>
        </authorList>
    </citation>
    <scope>NUCLEOTIDE SEQUENCE [LARGE SCALE GENOMIC DNA]</scope>
    <source>
        <strain evidence="2 3">NCTC1934</strain>
    </source>
</reference>
<dbReference type="GO" id="GO:0120147">
    <property type="term" value="F:formylglycine-generating oxidase activity"/>
    <property type="evidence" value="ECO:0007669"/>
    <property type="project" value="TreeGrafter"/>
</dbReference>
<keyword evidence="2" id="KW-0808">Transferase</keyword>
<dbReference type="SUPFAM" id="SSF56436">
    <property type="entry name" value="C-type lectin-like"/>
    <property type="match status" value="1"/>
</dbReference>
<organism evidence="2 3">
    <name type="scientific">Nocardia otitidiscaviarum</name>
    <dbReference type="NCBI Taxonomy" id="1823"/>
    <lineage>
        <taxon>Bacteria</taxon>
        <taxon>Bacillati</taxon>
        <taxon>Actinomycetota</taxon>
        <taxon>Actinomycetes</taxon>
        <taxon>Mycobacteriales</taxon>
        <taxon>Nocardiaceae</taxon>
        <taxon>Nocardia</taxon>
    </lineage>
</organism>
<dbReference type="Proteomes" id="UP000255467">
    <property type="component" value="Unassembled WGS sequence"/>
</dbReference>
<dbReference type="EC" id="2.7.11.1" evidence="2"/>
<evidence type="ECO:0000259" key="1">
    <source>
        <dbReference type="Pfam" id="PF03781"/>
    </source>
</evidence>
<dbReference type="Pfam" id="PF03781">
    <property type="entry name" value="FGE-sulfatase"/>
    <property type="match status" value="1"/>
</dbReference>
<dbReference type="GO" id="GO:0004674">
    <property type="term" value="F:protein serine/threonine kinase activity"/>
    <property type="evidence" value="ECO:0007669"/>
    <property type="project" value="UniProtKB-EC"/>
</dbReference>
<protein>
    <submittedName>
        <fullName evidence="2">Serine/threonine-protein kinase pkn1</fullName>
        <ecNumber evidence="2">2.7.11.1</ecNumber>
    </submittedName>
</protein>
<dbReference type="OrthoDB" id="9768004at2"/>
<dbReference type="EMBL" id="UGRY01000005">
    <property type="protein sequence ID" value="SUD48860.1"/>
    <property type="molecule type" value="Genomic_DNA"/>
</dbReference>
<dbReference type="PANTHER" id="PTHR23150">
    <property type="entry name" value="SULFATASE MODIFYING FACTOR 1, 2"/>
    <property type="match status" value="1"/>
</dbReference>
<proteinExistence type="predicted"/>
<keyword evidence="2" id="KW-0418">Kinase</keyword>
<evidence type="ECO:0000313" key="3">
    <source>
        <dbReference type="Proteomes" id="UP000255467"/>
    </source>
</evidence>
<evidence type="ECO:0000313" key="2">
    <source>
        <dbReference type="EMBL" id="SUD48860.1"/>
    </source>
</evidence>
<feature type="domain" description="Sulfatase-modifying factor enzyme-like" evidence="1">
    <location>
        <begin position="2"/>
        <end position="284"/>
    </location>
</feature>
<dbReference type="AlphaFoldDB" id="A0A379JK93"/>
<dbReference type="InterPro" id="IPR016187">
    <property type="entry name" value="CTDL_fold"/>
</dbReference>
<keyword evidence="3" id="KW-1185">Reference proteome</keyword>
<dbReference type="PANTHER" id="PTHR23150:SF19">
    <property type="entry name" value="FORMYLGLYCINE-GENERATING ENZYME"/>
    <property type="match status" value="1"/>
</dbReference>
<gene>
    <name evidence="2" type="primary">pkn1_2</name>
    <name evidence="2" type="ORF">NCTC1934_06197</name>
</gene>